<reference evidence="1 2" key="1">
    <citation type="journal article" date="2013" name="BMC Genomics">
        <title>Reconstruction of the lipid metabolism for the microalga Monoraphidium neglectum from its genome sequence reveals characteristics suitable for biofuel production.</title>
        <authorList>
            <person name="Bogen C."/>
            <person name="Al-Dilaimi A."/>
            <person name="Albersmeier A."/>
            <person name="Wichmann J."/>
            <person name="Grundmann M."/>
            <person name="Rupp O."/>
            <person name="Lauersen K.J."/>
            <person name="Blifernez-Klassen O."/>
            <person name="Kalinowski J."/>
            <person name="Goesmann A."/>
            <person name="Mussgnug J.H."/>
            <person name="Kruse O."/>
        </authorList>
    </citation>
    <scope>NUCLEOTIDE SEQUENCE [LARGE SCALE GENOMIC DNA]</scope>
    <source>
        <strain evidence="1 2">SAG 48.87</strain>
    </source>
</reference>
<dbReference type="KEGG" id="mng:MNEG_4061"/>
<gene>
    <name evidence="1" type="ORF">MNEG_4061</name>
</gene>
<dbReference type="RefSeq" id="XP_013902918.1">
    <property type="nucleotide sequence ID" value="XM_014047464.1"/>
</dbReference>
<dbReference type="GeneID" id="25736939"/>
<accession>A0A0D2LAS9</accession>
<sequence length="96" mass="10659">MQDSLATKVEISAMKMGTKVDTLATKVDISDMKMATQVDVSAMKVATKVDTLAWKVERVDSRLDAVQMNLRKDLEILKGVVQEIKHILKKLDAKGN</sequence>
<evidence type="ECO:0000313" key="2">
    <source>
        <dbReference type="Proteomes" id="UP000054498"/>
    </source>
</evidence>
<proteinExistence type="predicted"/>
<keyword evidence="2" id="KW-1185">Reference proteome</keyword>
<evidence type="ECO:0000313" key="1">
    <source>
        <dbReference type="EMBL" id="KIZ03899.1"/>
    </source>
</evidence>
<dbReference type="AlphaFoldDB" id="A0A0D2LAS9"/>
<dbReference type="EMBL" id="KK100763">
    <property type="protein sequence ID" value="KIZ03899.1"/>
    <property type="molecule type" value="Genomic_DNA"/>
</dbReference>
<name>A0A0D2LAS9_9CHLO</name>
<organism evidence="1 2">
    <name type="scientific">Monoraphidium neglectum</name>
    <dbReference type="NCBI Taxonomy" id="145388"/>
    <lineage>
        <taxon>Eukaryota</taxon>
        <taxon>Viridiplantae</taxon>
        <taxon>Chlorophyta</taxon>
        <taxon>core chlorophytes</taxon>
        <taxon>Chlorophyceae</taxon>
        <taxon>CS clade</taxon>
        <taxon>Sphaeropleales</taxon>
        <taxon>Selenastraceae</taxon>
        <taxon>Monoraphidium</taxon>
    </lineage>
</organism>
<dbReference type="Proteomes" id="UP000054498">
    <property type="component" value="Unassembled WGS sequence"/>
</dbReference>
<protein>
    <submittedName>
        <fullName evidence="1">Uncharacterized protein</fullName>
    </submittedName>
</protein>